<dbReference type="RefSeq" id="WP_208503156.1">
    <property type="nucleotide sequence ID" value="NZ_JAGFOA010000003.1"/>
</dbReference>
<accession>A0A939QIW9</accession>
<dbReference type="InterPro" id="IPR021678">
    <property type="entry name" value="DUF3263"/>
</dbReference>
<evidence type="ECO:0000313" key="1">
    <source>
        <dbReference type="EMBL" id="MBO3663754.1"/>
    </source>
</evidence>
<protein>
    <submittedName>
        <fullName evidence="1">DUF3263 domain-containing protein</fullName>
    </submittedName>
</protein>
<gene>
    <name evidence="1" type="ORF">J5V96_09520</name>
</gene>
<name>A0A939QIW9_9MICO</name>
<dbReference type="EMBL" id="JAGFOA010000003">
    <property type="protein sequence ID" value="MBO3663754.1"/>
    <property type="molecule type" value="Genomic_DNA"/>
</dbReference>
<dbReference type="Proteomes" id="UP000680132">
    <property type="component" value="Unassembled WGS sequence"/>
</dbReference>
<organism evidence="1 2">
    <name type="scientific">Microbacterium stercoris</name>
    <dbReference type="NCBI Taxonomy" id="2820289"/>
    <lineage>
        <taxon>Bacteria</taxon>
        <taxon>Bacillati</taxon>
        <taxon>Actinomycetota</taxon>
        <taxon>Actinomycetes</taxon>
        <taxon>Micrococcales</taxon>
        <taxon>Microbacteriaceae</taxon>
        <taxon>Microbacterium</taxon>
    </lineage>
</organism>
<sequence>MPTPPPAALLDFERAHPRHSGWKEEAIRRELGLSPVRFYQLLGRAAETLEAMAHDPVTARRIRDRGRRAA</sequence>
<dbReference type="Pfam" id="PF11662">
    <property type="entry name" value="DUF3263"/>
    <property type="match status" value="1"/>
</dbReference>
<keyword evidence="2" id="KW-1185">Reference proteome</keyword>
<reference evidence="1" key="1">
    <citation type="submission" date="2021-03" db="EMBL/GenBank/DDBJ databases">
        <title>Microbacterium sp. nov., a novel actinobacterium isolated from cow dung.</title>
        <authorList>
            <person name="Zhang L."/>
        </authorList>
    </citation>
    <scope>NUCLEOTIDE SEQUENCE</scope>
    <source>
        <strain evidence="1">NEAU-LLB</strain>
    </source>
</reference>
<evidence type="ECO:0000313" key="2">
    <source>
        <dbReference type="Proteomes" id="UP000680132"/>
    </source>
</evidence>
<dbReference type="AlphaFoldDB" id="A0A939QIW9"/>
<comment type="caution">
    <text evidence="1">The sequence shown here is derived from an EMBL/GenBank/DDBJ whole genome shotgun (WGS) entry which is preliminary data.</text>
</comment>
<proteinExistence type="predicted"/>